<keyword evidence="1" id="KW-0472">Membrane</keyword>
<accession>A0A1G6K9T4</accession>
<dbReference type="STRING" id="1219383.SAMN05421733_11535"/>
<dbReference type="Proteomes" id="UP000242501">
    <property type="component" value="Unassembled WGS sequence"/>
</dbReference>
<sequence>MKKRNTIDWPAWIVNILLIVLFREVAVWIMAQLHHPELGNLLGLISLLICMALWRKFKHSPLRVVDTNNKIMKESAFAFLPICAGALITLMHMGKQTPVFLLILFVSTLVPLWVYAHISKRFL</sequence>
<keyword evidence="3" id="KW-1185">Reference proteome</keyword>
<feature type="transmembrane region" description="Helical" evidence="1">
    <location>
        <begin position="75"/>
        <end position="93"/>
    </location>
</feature>
<evidence type="ECO:0008006" key="4">
    <source>
        <dbReference type="Google" id="ProtNLM"/>
    </source>
</evidence>
<dbReference type="EMBL" id="FMYL01000015">
    <property type="protein sequence ID" value="SDC27697.1"/>
    <property type="molecule type" value="Genomic_DNA"/>
</dbReference>
<dbReference type="AlphaFoldDB" id="A0A1G6K9T4"/>
<name>A0A1G6K9T4_9GAMM</name>
<dbReference type="RefSeq" id="WP_092750051.1">
    <property type="nucleotide sequence ID" value="NZ_FMYL01000015.1"/>
</dbReference>
<proteinExistence type="predicted"/>
<organism evidence="2 3">
    <name type="scientific">Acinetobacter boissieri</name>
    <dbReference type="NCBI Taxonomy" id="1219383"/>
    <lineage>
        <taxon>Bacteria</taxon>
        <taxon>Pseudomonadati</taxon>
        <taxon>Pseudomonadota</taxon>
        <taxon>Gammaproteobacteria</taxon>
        <taxon>Moraxellales</taxon>
        <taxon>Moraxellaceae</taxon>
        <taxon>Acinetobacter</taxon>
    </lineage>
</organism>
<feature type="transmembrane region" description="Helical" evidence="1">
    <location>
        <begin position="99"/>
        <end position="118"/>
    </location>
</feature>
<evidence type="ECO:0000313" key="3">
    <source>
        <dbReference type="Proteomes" id="UP000242501"/>
    </source>
</evidence>
<keyword evidence="1" id="KW-0812">Transmembrane</keyword>
<dbReference type="OrthoDB" id="6710940at2"/>
<evidence type="ECO:0000256" key="1">
    <source>
        <dbReference type="SAM" id="Phobius"/>
    </source>
</evidence>
<feature type="transmembrane region" description="Helical" evidence="1">
    <location>
        <begin position="37"/>
        <end position="54"/>
    </location>
</feature>
<feature type="transmembrane region" description="Helical" evidence="1">
    <location>
        <begin position="12"/>
        <end position="31"/>
    </location>
</feature>
<gene>
    <name evidence="2" type="ORF">SAMN05421733_11535</name>
</gene>
<evidence type="ECO:0000313" key="2">
    <source>
        <dbReference type="EMBL" id="SDC27697.1"/>
    </source>
</evidence>
<protein>
    <recommendedName>
        <fullName evidence="4">Holin-like protein</fullName>
    </recommendedName>
</protein>
<reference evidence="3" key="1">
    <citation type="submission" date="2016-09" db="EMBL/GenBank/DDBJ databases">
        <authorList>
            <person name="Varghese N."/>
            <person name="Submissions S."/>
        </authorList>
    </citation>
    <scope>NUCLEOTIDE SEQUENCE [LARGE SCALE GENOMIC DNA]</scope>
    <source>
        <strain evidence="3">ANC 4422</strain>
    </source>
</reference>
<keyword evidence="1" id="KW-1133">Transmembrane helix</keyword>